<evidence type="ECO:0000256" key="6">
    <source>
        <dbReference type="ARBA" id="ARBA00022989"/>
    </source>
</evidence>
<dbReference type="Pfam" id="PF01545">
    <property type="entry name" value="Cation_efflux"/>
    <property type="match status" value="1"/>
</dbReference>
<dbReference type="GO" id="GO:0005886">
    <property type="term" value="C:plasma membrane"/>
    <property type="evidence" value="ECO:0007669"/>
    <property type="project" value="UniProtKB-SubCell"/>
</dbReference>
<dbReference type="GO" id="GO:0015086">
    <property type="term" value="F:cadmium ion transmembrane transporter activity"/>
    <property type="evidence" value="ECO:0007669"/>
    <property type="project" value="TreeGrafter"/>
</dbReference>
<evidence type="ECO:0000256" key="9">
    <source>
        <dbReference type="SAM" id="Phobius"/>
    </source>
</evidence>
<sequence>MRWASRASVMVAVILISIKGVAWWLSGSVAMWGSLADSTLDLAASLVTLYAIKLALLPPDEDHRFGHGKAEALAGLFQASIMSGSAAYLALESIGRIWSPEPVSATNLVMVVSAVSIGLTLLLILFQSYVIRHTKSLAVSGDHLHYKGDLLLNAGVILAAFLAGAGYMLADGIIGLMIAAYILYGAYDIVVPAIHMLMDREFSDEEREQIFNIVMEGNGVLGVHDLKTRTSGRDKFIQMHLEVDGTITVHAGHLIADEAEAALSEVFPDAEILIHIDPPAPAEVSEDLTIREIAHIED</sequence>
<dbReference type="InterPro" id="IPR027470">
    <property type="entry name" value="Cation_efflux_CTD"/>
</dbReference>
<organism evidence="12 13">
    <name type="scientific">Kordiimonas sediminis</name>
    <dbReference type="NCBI Taxonomy" id="1735581"/>
    <lineage>
        <taxon>Bacteria</taxon>
        <taxon>Pseudomonadati</taxon>
        <taxon>Pseudomonadota</taxon>
        <taxon>Alphaproteobacteria</taxon>
        <taxon>Kordiimonadales</taxon>
        <taxon>Kordiimonadaceae</taxon>
        <taxon>Kordiimonas</taxon>
    </lineage>
</organism>
<dbReference type="GO" id="GO:0006882">
    <property type="term" value="P:intracellular zinc ion homeostasis"/>
    <property type="evidence" value="ECO:0007669"/>
    <property type="project" value="TreeGrafter"/>
</dbReference>
<dbReference type="InterPro" id="IPR002524">
    <property type="entry name" value="Cation_efflux"/>
</dbReference>
<keyword evidence="13" id="KW-1185">Reference proteome</keyword>
<feature type="transmembrane region" description="Helical" evidence="9">
    <location>
        <begin position="7"/>
        <end position="25"/>
    </location>
</feature>
<dbReference type="GO" id="GO:0015093">
    <property type="term" value="F:ferrous iron transmembrane transporter activity"/>
    <property type="evidence" value="ECO:0007669"/>
    <property type="project" value="TreeGrafter"/>
</dbReference>
<dbReference type="FunFam" id="3.30.70.1350:FF:000002">
    <property type="entry name" value="Ferrous-iron efflux pump FieF"/>
    <property type="match status" value="1"/>
</dbReference>
<dbReference type="Proteomes" id="UP000630923">
    <property type="component" value="Unassembled WGS sequence"/>
</dbReference>
<evidence type="ECO:0000256" key="8">
    <source>
        <dbReference type="ARBA" id="ARBA00068882"/>
    </source>
</evidence>
<dbReference type="InterPro" id="IPR058533">
    <property type="entry name" value="Cation_efflux_TM"/>
</dbReference>
<evidence type="ECO:0000256" key="7">
    <source>
        <dbReference type="ARBA" id="ARBA00023136"/>
    </source>
</evidence>
<dbReference type="Gene3D" id="3.30.70.1350">
    <property type="entry name" value="Cation efflux protein, cytoplasmic domain"/>
    <property type="match status" value="1"/>
</dbReference>
<feature type="transmembrane region" description="Helical" evidence="9">
    <location>
        <begin position="176"/>
        <end position="197"/>
    </location>
</feature>
<dbReference type="SUPFAM" id="SSF161111">
    <property type="entry name" value="Cation efflux protein transmembrane domain-like"/>
    <property type="match status" value="1"/>
</dbReference>
<comment type="similarity">
    <text evidence="2">Belongs to the cation diffusion facilitator (CDF) transporter (TC 2.A.4) family.</text>
</comment>
<dbReference type="InterPro" id="IPR027469">
    <property type="entry name" value="Cation_efflux_TMD_sf"/>
</dbReference>
<dbReference type="PANTHER" id="PTHR43840:SF41">
    <property type="entry name" value="CATION-EFFLUX PUMP FIEF"/>
    <property type="match status" value="1"/>
</dbReference>
<evidence type="ECO:0000256" key="4">
    <source>
        <dbReference type="ARBA" id="ARBA00022475"/>
    </source>
</evidence>
<dbReference type="InterPro" id="IPR036837">
    <property type="entry name" value="Cation_efflux_CTD_sf"/>
</dbReference>
<reference evidence="12" key="2">
    <citation type="submission" date="2020-09" db="EMBL/GenBank/DDBJ databases">
        <authorList>
            <person name="Sun Q."/>
            <person name="Kim S."/>
        </authorList>
    </citation>
    <scope>NUCLEOTIDE SEQUENCE</scope>
    <source>
        <strain evidence="12">KCTC 42590</strain>
    </source>
</reference>
<proteinExistence type="inferred from homology"/>
<feature type="domain" description="Cation efflux protein cytoplasmic" evidence="11">
    <location>
        <begin position="203"/>
        <end position="278"/>
    </location>
</feature>
<dbReference type="GO" id="GO:0015341">
    <property type="term" value="F:zinc efflux antiporter activity"/>
    <property type="evidence" value="ECO:0007669"/>
    <property type="project" value="TreeGrafter"/>
</dbReference>
<dbReference type="SUPFAM" id="SSF160240">
    <property type="entry name" value="Cation efflux protein cytoplasmic domain-like"/>
    <property type="match status" value="1"/>
</dbReference>
<keyword evidence="5 9" id="KW-0812">Transmembrane</keyword>
<dbReference type="AlphaFoldDB" id="A0A919EAT3"/>
<dbReference type="Gene3D" id="1.20.1510.10">
    <property type="entry name" value="Cation efflux protein transmembrane domain"/>
    <property type="match status" value="1"/>
</dbReference>
<dbReference type="PANTHER" id="PTHR43840">
    <property type="entry name" value="MITOCHONDRIAL METAL TRANSPORTER 1-RELATED"/>
    <property type="match status" value="1"/>
</dbReference>
<feature type="transmembrane region" description="Helical" evidence="9">
    <location>
        <begin position="111"/>
        <end position="130"/>
    </location>
</feature>
<dbReference type="EMBL" id="BNCI01000002">
    <property type="protein sequence ID" value="GHF31031.1"/>
    <property type="molecule type" value="Genomic_DNA"/>
</dbReference>
<reference evidence="12" key="1">
    <citation type="journal article" date="2014" name="Int. J. Syst. Evol. Microbiol.">
        <title>Complete genome sequence of Corynebacterium casei LMG S-19264T (=DSM 44701T), isolated from a smear-ripened cheese.</title>
        <authorList>
            <consortium name="US DOE Joint Genome Institute (JGI-PGF)"/>
            <person name="Walter F."/>
            <person name="Albersmeier A."/>
            <person name="Kalinowski J."/>
            <person name="Ruckert C."/>
        </authorList>
    </citation>
    <scope>NUCLEOTIDE SEQUENCE</scope>
    <source>
        <strain evidence="12">KCTC 42590</strain>
    </source>
</reference>
<dbReference type="Pfam" id="PF16916">
    <property type="entry name" value="ZT_dimer"/>
    <property type="match status" value="1"/>
</dbReference>
<protein>
    <recommendedName>
        <fullName evidence="8">Protein p34</fullName>
    </recommendedName>
</protein>
<keyword evidence="7 9" id="KW-0472">Membrane</keyword>
<keyword evidence="6 9" id="KW-1133">Transmembrane helix</keyword>
<feature type="transmembrane region" description="Helical" evidence="9">
    <location>
        <begin position="150"/>
        <end position="170"/>
    </location>
</feature>
<evidence type="ECO:0000313" key="13">
    <source>
        <dbReference type="Proteomes" id="UP000630923"/>
    </source>
</evidence>
<evidence type="ECO:0000256" key="2">
    <source>
        <dbReference type="ARBA" id="ARBA00008114"/>
    </source>
</evidence>
<evidence type="ECO:0000256" key="5">
    <source>
        <dbReference type="ARBA" id="ARBA00022692"/>
    </source>
</evidence>
<gene>
    <name evidence="12" type="ORF">GCM10017044_28060</name>
</gene>
<evidence type="ECO:0000313" key="12">
    <source>
        <dbReference type="EMBL" id="GHF31031.1"/>
    </source>
</evidence>
<name>A0A919EAT3_9PROT</name>
<evidence type="ECO:0000256" key="1">
    <source>
        <dbReference type="ARBA" id="ARBA00004651"/>
    </source>
</evidence>
<evidence type="ECO:0000259" key="10">
    <source>
        <dbReference type="Pfam" id="PF01545"/>
    </source>
</evidence>
<feature type="domain" description="Cation efflux protein transmembrane" evidence="10">
    <location>
        <begin position="7"/>
        <end position="198"/>
    </location>
</feature>
<dbReference type="NCBIfam" id="TIGR01297">
    <property type="entry name" value="CDF"/>
    <property type="match status" value="1"/>
</dbReference>
<keyword evidence="4" id="KW-1003">Cell membrane</keyword>
<accession>A0A919EAT3</accession>
<keyword evidence="3" id="KW-0813">Transport</keyword>
<evidence type="ECO:0000256" key="3">
    <source>
        <dbReference type="ARBA" id="ARBA00022448"/>
    </source>
</evidence>
<evidence type="ECO:0000259" key="11">
    <source>
        <dbReference type="Pfam" id="PF16916"/>
    </source>
</evidence>
<dbReference type="InterPro" id="IPR050291">
    <property type="entry name" value="CDF_Transporter"/>
</dbReference>
<comment type="subcellular location">
    <subcellularLocation>
        <location evidence="1">Cell membrane</location>
        <topology evidence="1">Multi-pass membrane protein</topology>
    </subcellularLocation>
</comment>
<comment type="caution">
    <text evidence="12">The sequence shown here is derived from an EMBL/GenBank/DDBJ whole genome shotgun (WGS) entry which is preliminary data.</text>
</comment>